<keyword evidence="3" id="KW-1185">Reference proteome</keyword>
<dbReference type="OrthoDB" id="5347895at2"/>
<evidence type="ECO:0000313" key="2">
    <source>
        <dbReference type="EMBL" id="APW66669.1"/>
    </source>
</evidence>
<dbReference type="STRING" id="1850254.LPB137_12775"/>
<sequence>MKKIILTTLLLSTLVMAQNSFIYKYSKKDFSNSATKLEGKIQDLGINLSVKQHQFSLGYINDKVDREHYLSHNTLESLDVKKYNLKYENKINEALSLKANYIKIIDNLAPTDQGKIYGLGAKYNINKGLELAVDLYKSDYKTFDVHQYDFSLSKKLKIDNLKVKVSAIVKSINIDGEKYGSYSFDDKDYLTAGLKVNANYNSYLLGAQAFFGKRVFTVFNDGTKVQHHAMEQDKRYMISLGKKFKDFDVVLAYLYQNGKELPENKDDVDTSVTTLAFKYNF</sequence>
<dbReference type="EMBL" id="CP019070">
    <property type="protein sequence ID" value="APW66669.1"/>
    <property type="molecule type" value="Genomic_DNA"/>
</dbReference>
<dbReference type="KEGG" id="alp:LPB137_12775"/>
<proteinExistence type="predicted"/>
<dbReference type="InterPro" id="IPR023614">
    <property type="entry name" value="Porin_dom_sf"/>
</dbReference>
<organism evidence="2 3">
    <name type="scientific">Poseidonibacter parvus</name>
    <dbReference type="NCBI Taxonomy" id="1850254"/>
    <lineage>
        <taxon>Bacteria</taxon>
        <taxon>Pseudomonadati</taxon>
        <taxon>Campylobacterota</taxon>
        <taxon>Epsilonproteobacteria</taxon>
        <taxon>Campylobacterales</taxon>
        <taxon>Arcobacteraceae</taxon>
        <taxon>Poseidonibacter</taxon>
    </lineage>
</organism>
<evidence type="ECO:0008006" key="4">
    <source>
        <dbReference type="Google" id="ProtNLM"/>
    </source>
</evidence>
<gene>
    <name evidence="2" type="ORF">LPB137_12775</name>
</gene>
<keyword evidence="1" id="KW-0732">Signal</keyword>
<feature type="signal peptide" evidence="1">
    <location>
        <begin position="1"/>
        <end position="17"/>
    </location>
</feature>
<name>A0A1P8KQ82_9BACT</name>
<dbReference type="Proteomes" id="UP000186074">
    <property type="component" value="Chromosome"/>
</dbReference>
<protein>
    <recommendedName>
        <fullName evidence="4">DUF481 domain-containing protein</fullName>
    </recommendedName>
</protein>
<dbReference type="RefSeq" id="WP_076088688.1">
    <property type="nucleotide sequence ID" value="NZ_CP019070.1"/>
</dbReference>
<evidence type="ECO:0000256" key="1">
    <source>
        <dbReference type="SAM" id="SignalP"/>
    </source>
</evidence>
<dbReference type="SUPFAM" id="SSF56935">
    <property type="entry name" value="Porins"/>
    <property type="match status" value="1"/>
</dbReference>
<reference evidence="2 3" key="1">
    <citation type="submission" date="2017-01" db="EMBL/GenBank/DDBJ databases">
        <title>Genome sequencing of Arcobacter sp. LPB0137.</title>
        <authorList>
            <person name="Lee G.-W."/>
            <person name="Yi H."/>
        </authorList>
    </citation>
    <scope>NUCLEOTIDE SEQUENCE [LARGE SCALE GENOMIC DNA]</scope>
    <source>
        <strain evidence="2 3">LPB0137</strain>
    </source>
</reference>
<dbReference type="AlphaFoldDB" id="A0A1P8KQ82"/>
<accession>A0A1P8KQ82</accession>
<dbReference type="Gene3D" id="2.40.160.10">
    <property type="entry name" value="Porin"/>
    <property type="match status" value="1"/>
</dbReference>
<feature type="chain" id="PRO_5013134413" description="DUF481 domain-containing protein" evidence="1">
    <location>
        <begin position="18"/>
        <end position="281"/>
    </location>
</feature>
<evidence type="ECO:0000313" key="3">
    <source>
        <dbReference type="Proteomes" id="UP000186074"/>
    </source>
</evidence>